<dbReference type="SMART" id="SM00346">
    <property type="entry name" value="HTH_ICLR"/>
    <property type="match status" value="1"/>
</dbReference>
<dbReference type="GO" id="GO:0045892">
    <property type="term" value="P:negative regulation of DNA-templated transcription"/>
    <property type="evidence" value="ECO:0007669"/>
    <property type="project" value="TreeGrafter"/>
</dbReference>
<keyword evidence="7" id="KW-1185">Reference proteome</keyword>
<dbReference type="InterPro" id="IPR036388">
    <property type="entry name" value="WH-like_DNA-bd_sf"/>
</dbReference>
<evidence type="ECO:0000259" key="5">
    <source>
        <dbReference type="PROSITE" id="PS51078"/>
    </source>
</evidence>
<dbReference type="PANTHER" id="PTHR30136">
    <property type="entry name" value="HELIX-TURN-HELIX TRANSCRIPTIONAL REGULATOR, ICLR FAMILY"/>
    <property type="match status" value="1"/>
</dbReference>
<dbReference type="InterPro" id="IPR005471">
    <property type="entry name" value="Tscrpt_reg_IclR_N"/>
</dbReference>
<dbReference type="Pfam" id="PF09339">
    <property type="entry name" value="HTH_IclR"/>
    <property type="match status" value="1"/>
</dbReference>
<dbReference type="PANTHER" id="PTHR30136:SF34">
    <property type="entry name" value="TRANSCRIPTIONAL REGULATOR"/>
    <property type="match status" value="1"/>
</dbReference>
<keyword evidence="2" id="KW-0238">DNA-binding</keyword>
<comment type="caution">
    <text evidence="6">The sequence shown here is derived from an EMBL/GenBank/DDBJ whole genome shotgun (WGS) entry which is preliminary data.</text>
</comment>
<dbReference type="SUPFAM" id="SSF46785">
    <property type="entry name" value="Winged helix' DNA-binding domain"/>
    <property type="match status" value="1"/>
</dbReference>
<dbReference type="PROSITE" id="PS51077">
    <property type="entry name" value="HTH_ICLR"/>
    <property type="match status" value="1"/>
</dbReference>
<dbReference type="EMBL" id="BMZO01000011">
    <property type="protein sequence ID" value="GHC78873.1"/>
    <property type="molecule type" value="Genomic_DNA"/>
</dbReference>
<dbReference type="GO" id="GO:0003677">
    <property type="term" value="F:DNA binding"/>
    <property type="evidence" value="ECO:0007669"/>
    <property type="project" value="UniProtKB-KW"/>
</dbReference>
<dbReference type="GO" id="GO:0003700">
    <property type="term" value="F:DNA-binding transcription factor activity"/>
    <property type="evidence" value="ECO:0007669"/>
    <property type="project" value="TreeGrafter"/>
</dbReference>
<evidence type="ECO:0000313" key="7">
    <source>
        <dbReference type="Proteomes" id="UP000641137"/>
    </source>
</evidence>
<feature type="domain" description="HTH iclR-type" evidence="4">
    <location>
        <begin position="18"/>
        <end position="80"/>
    </location>
</feature>
<dbReference type="AlphaFoldDB" id="A0A8J3DL80"/>
<dbReference type="InterPro" id="IPR036390">
    <property type="entry name" value="WH_DNA-bd_sf"/>
</dbReference>
<reference evidence="6" key="2">
    <citation type="submission" date="2020-09" db="EMBL/GenBank/DDBJ databases">
        <authorList>
            <person name="Sun Q."/>
            <person name="Kim S."/>
        </authorList>
    </citation>
    <scope>NUCLEOTIDE SEQUENCE</scope>
    <source>
        <strain evidence="6">KCTC 42097</strain>
    </source>
</reference>
<dbReference type="PROSITE" id="PS51078">
    <property type="entry name" value="ICLR_ED"/>
    <property type="match status" value="1"/>
</dbReference>
<name>A0A8J3DL80_9HYPH</name>
<dbReference type="InterPro" id="IPR029016">
    <property type="entry name" value="GAF-like_dom_sf"/>
</dbReference>
<dbReference type="Gene3D" id="1.10.10.10">
    <property type="entry name" value="Winged helix-like DNA-binding domain superfamily/Winged helix DNA-binding domain"/>
    <property type="match status" value="1"/>
</dbReference>
<dbReference type="InterPro" id="IPR014757">
    <property type="entry name" value="Tscrpt_reg_IclR_C"/>
</dbReference>
<dbReference type="RefSeq" id="WP_189492228.1">
    <property type="nucleotide sequence ID" value="NZ_BMZO01000011.1"/>
</dbReference>
<proteinExistence type="predicted"/>
<evidence type="ECO:0000256" key="2">
    <source>
        <dbReference type="ARBA" id="ARBA00023125"/>
    </source>
</evidence>
<reference evidence="6" key="1">
    <citation type="journal article" date="2014" name="Int. J. Syst. Evol. Microbiol.">
        <title>Complete genome sequence of Corynebacterium casei LMG S-19264T (=DSM 44701T), isolated from a smear-ripened cheese.</title>
        <authorList>
            <consortium name="US DOE Joint Genome Institute (JGI-PGF)"/>
            <person name="Walter F."/>
            <person name="Albersmeier A."/>
            <person name="Kalinowski J."/>
            <person name="Ruckert C."/>
        </authorList>
    </citation>
    <scope>NUCLEOTIDE SEQUENCE</scope>
    <source>
        <strain evidence="6">KCTC 42097</strain>
    </source>
</reference>
<keyword evidence="3" id="KW-0804">Transcription</keyword>
<dbReference type="SUPFAM" id="SSF55781">
    <property type="entry name" value="GAF domain-like"/>
    <property type="match status" value="1"/>
</dbReference>
<evidence type="ECO:0000256" key="3">
    <source>
        <dbReference type="ARBA" id="ARBA00023163"/>
    </source>
</evidence>
<feature type="domain" description="IclR-ED" evidence="5">
    <location>
        <begin position="81"/>
        <end position="265"/>
    </location>
</feature>
<dbReference type="Gene3D" id="3.30.450.40">
    <property type="match status" value="1"/>
</dbReference>
<evidence type="ECO:0000256" key="1">
    <source>
        <dbReference type="ARBA" id="ARBA00023015"/>
    </source>
</evidence>
<keyword evidence="1" id="KW-0805">Transcription regulation</keyword>
<protein>
    <submittedName>
        <fullName evidence="6">IclR family transcriptional regulator</fullName>
    </submittedName>
</protein>
<evidence type="ECO:0000313" key="6">
    <source>
        <dbReference type="EMBL" id="GHC78873.1"/>
    </source>
</evidence>
<dbReference type="Pfam" id="PF01614">
    <property type="entry name" value="IclR_C"/>
    <property type="match status" value="1"/>
</dbReference>
<evidence type="ECO:0000259" key="4">
    <source>
        <dbReference type="PROSITE" id="PS51077"/>
    </source>
</evidence>
<dbReference type="Proteomes" id="UP000641137">
    <property type="component" value="Unassembled WGS sequence"/>
</dbReference>
<dbReference type="InterPro" id="IPR050707">
    <property type="entry name" value="HTH_MetabolicPath_Reg"/>
</dbReference>
<organism evidence="6 7">
    <name type="scientific">Limoniibacter endophyticus</name>
    <dbReference type="NCBI Taxonomy" id="1565040"/>
    <lineage>
        <taxon>Bacteria</taxon>
        <taxon>Pseudomonadati</taxon>
        <taxon>Pseudomonadota</taxon>
        <taxon>Alphaproteobacteria</taxon>
        <taxon>Hyphomicrobiales</taxon>
        <taxon>Bartonellaceae</taxon>
        <taxon>Limoniibacter</taxon>
    </lineage>
</organism>
<gene>
    <name evidence="6" type="ORF">GCM10010136_30950</name>
</gene>
<sequence>MNKPIPSDDGGIDPRLFVSSVQKAMLVMEAFTREDRAMSIARISDKTGMGRSAAQRFVYTLEKIGYIQRNPDTREYRLSNRSFRFVQSILSSNTTLDASFHLLTRLAEQIEETVSWVELSDQEIVVIANVPSPNVSAVNLPVGSRFLALTASSGLMYLADMPPETVRQYFDAADEAAHARLGGVDFEGYLARLAHAREAGYAMTEKDVDFSSLSVSAPVRDYRGKVIAAINISILRARMQPDEVRARVVPLLLDAARIAGNAAIG</sequence>
<accession>A0A8J3DL80</accession>